<dbReference type="InterPro" id="IPR006597">
    <property type="entry name" value="Sel1-like"/>
</dbReference>
<evidence type="ECO:0000313" key="2">
    <source>
        <dbReference type="EMBL" id="GAQ91434.1"/>
    </source>
</evidence>
<dbReference type="Proteomes" id="UP000054558">
    <property type="component" value="Unassembled WGS sequence"/>
</dbReference>
<keyword evidence="3" id="KW-1185">Reference proteome</keyword>
<dbReference type="STRING" id="105231.A0A1Y1IKX0"/>
<accession>A0A1Y1IKX0</accession>
<dbReference type="SUPFAM" id="SSF81901">
    <property type="entry name" value="HCP-like"/>
    <property type="match status" value="1"/>
</dbReference>
<dbReference type="EMBL" id="DF237733">
    <property type="protein sequence ID" value="GAQ91434.1"/>
    <property type="molecule type" value="Genomic_DNA"/>
</dbReference>
<reference evidence="2 3" key="1">
    <citation type="journal article" date="2014" name="Nat. Commun.">
        <title>Klebsormidium flaccidum genome reveals primary factors for plant terrestrial adaptation.</title>
        <authorList>
            <person name="Hori K."/>
            <person name="Maruyama F."/>
            <person name="Fujisawa T."/>
            <person name="Togashi T."/>
            <person name="Yamamoto N."/>
            <person name="Seo M."/>
            <person name="Sato S."/>
            <person name="Yamada T."/>
            <person name="Mori H."/>
            <person name="Tajima N."/>
            <person name="Moriyama T."/>
            <person name="Ikeuchi M."/>
            <person name="Watanabe M."/>
            <person name="Wada H."/>
            <person name="Kobayashi K."/>
            <person name="Saito M."/>
            <person name="Masuda T."/>
            <person name="Sasaki-Sekimoto Y."/>
            <person name="Mashiguchi K."/>
            <person name="Awai K."/>
            <person name="Shimojima M."/>
            <person name="Masuda S."/>
            <person name="Iwai M."/>
            <person name="Nobusawa T."/>
            <person name="Narise T."/>
            <person name="Kondo S."/>
            <person name="Saito H."/>
            <person name="Sato R."/>
            <person name="Murakawa M."/>
            <person name="Ihara Y."/>
            <person name="Oshima-Yamada Y."/>
            <person name="Ohtaka K."/>
            <person name="Satoh M."/>
            <person name="Sonobe K."/>
            <person name="Ishii M."/>
            <person name="Ohtani R."/>
            <person name="Kanamori-Sato M."/>
            <person name="Honoki R."/>
            <person name="Miyazaki D."/>
            <person name="Mochizuki H."/>
            <person name="Umetsu J."/>
            <person name="Higashi K."/>
            <person name="Shibata D."/>
            <person name="Kamiya Y."/>
            <person name="Sato N."/>
            <person name="Nakamura Y."/>
            <person name="Tabata S."/>
            <person name="Ida S."/>
            <person name="Kurokawa K."/>
            <person name="Ohta H."/>
        </authorList>
    </citation>
    <scope>NUCLEOTIDE SEQUENCE [LARGE SCALE GENOMIC DNA]</scope>
    <source>
        <strain evidence="2 3">NIES-2285</strain>
    </source>
</reference>
<protein>
    <submittedName>
        <fullName evidence="2">Uncharacterized protein</fullName>
    </submittedName>
</protein>
<dbReference type="Pfam" id="PF08238">
    <property type="entry name" value="Sel1"/>
    <property type="match status" value="8"/>
</dbReference>
<sequence>MGCIEGKLEGQGCDKDCTAALVLFEHAQVVGSPGDVSQEMRTLLRTAMYVRFGNVERSKALALFKELAAHGNARTQSALFGAMLDKGVDASEDERHEEAVEFFKVGAELGSGDCMIELAVCLANGTGCERDGAAAVSWAEQALKSQELHYAGSGISHMLYKIGKGVLETDPKGAVRLFREAAEHVRHVAHADKDACYELGVCYELGRGVEQSFEEAFKWYEKAAEREQIPAAFCLAECYEHRKGVARNYEEAAAWENRAAHSAIQLAQHDLLPRYRDGTGTEQDLADAVMWLKRAGDAGYPDAYYKLGCLYGERKGVARDDAEAATWL</sequence>
<dbReference type="OrthoDB" id="2384430at2759"/>
<comment type="similarity">
    <text evidence="1">Belongs to the sel-1 family.</text>
</comment>
<dbReference type="InterPro" id="IPR011990">
    <property type="entry name" value="TPR-like_helical_dom_sf"/>
</dbReference>
<proteinExistence type="inferred from homology"/>
<evidence type="ECO:0000256" key="1">
    <source>
        <dbReference type="ARBA" id="ARBA00038101"/>
    </source>
</evidence>
<dbReference type="Gene3D" id="1.25.40.10">
    <property type="entry name" value="Tetratricopeptide repeat domain"/>
    <property type="match status" value="2"/>
</dbReference>
<name>A0A1Y1IKX0_KLENI</name>
<dbReference type="AlphaFoldDB" id="A0A1Y1IKX0"/>
<dbReference type="PANTHER" id="PTHR11102">
    <property type="entry name" value="SEL-1-LIKE PROTEIN"/>
    <property type="match status" value="1"/>
</dbReference>
<organism evidence="2 3">
    <name type="scientific">Klebsormidium nitens</name>
    <name type="common">Green alga</name>
    <name type="synonym">Ulothrix nitens</name>
    <dbReference type="NCBI Taxonomy" id="105231"/>
    <lineage>
        <taxon>Eukaryota</taxon>
        <taxon>Viridiplantae</taxon>
        <taxon>Streptophyta</taxon>
        <taxon>Klebsormidiophyceae</taxon>
        <taxon>Klebsormidiales</taxon>
        <taxon>Klebsormidiaceae</taxon>
        <taxon>Klebsormidium</taxon>
    </lineage>
</organism>
<gene>
    <name evidence="2" type="ORF">KFL_007840040</name>
</gene>
<dbReference type="OMA" id="RICCCRT"/>
<evidence type="ECO:0000313" key="3">
    <source>
        <dbReference type="Proteomes" id="UP000054558"/>
    </source>
</evidence>
<dbReference type="PANTHER" id="PTHR11102:SF160">
    <property type="entry name" value="ERAD-ASSOCIATED E3 UBIQUITIN-PROTEIN LIGASE COMPONENT HRD3"/>
    <property type="match status" value="1"/>
</dbReference>
<dbReference type="InterPro" id="IPR050767">
    <property type="entry name" value="Sel1_AlgK"/>
</dbReference>
<dbReference type="SMART" id="SM00671">
    <property type="entry name" value="SEL1"/>
    <property type="match status" value="6"/>
</dbReference>